<dbReference type="Proteomes" id="UP000235145">
    <property type="component" value="Unassembled WGS sequence"/>
</dbReference>
<proteinExistence type="predicted"/>
<keyword evidence="1" id="KW-0812">Transmembrane</keyword>
<evidence type="ECO:0000313" key="3">
    <source>
        <dbReference type="Proteomes" id="UP000235145"/>
    </source>
</evidence>
<reference evidence="2 3" key="1">
    <citation type="journal article" date="2017" name="Nat. Commun.">
        <title>Genome assembly with in vitro proximity ligation data and whole-genome triplication in lettuce.</title>
        <authorList>
            <person name="Reyes-Chin-Wo S."/>
            <person name="Wang Z."/>
            <person name="Yang X."/>
            <person name="Kozik A."/>
            <person name="Arikit S."/>
            <person name="Song C."/>
            <person name="Xia L."/>
            <person name="Froenicke L."/>
            <person name="Lavelle D.O."/>
            <person name="Truco M.J."/>
            <person name="Xia R."/>
            <person name="Zhu S."/>
            <person name="Xu C."/>
            <person name="Xu H."/>
            <person name="Xu X."/>
            <person name="Cox K."/>
            <person name="Korf I."/>
            <person name="Meyers B.C."/>
            <person name="Michelmore R.W."/>
        </authorList>
    </citation>
    <scope>NUCLEOTIDE SEQUENCE [LARGE SCALE GENOMIC DNA]</scope>
    <source>
        <strain evidence="3">cv. Salinas</strain>
        <tissue evidence="2">Seedlings</tissue>
    </source>
</reference>
<dbReference type="EMBL" id="NBSK02000002">
    <property type="protein sequence ID" value="KAJ0219693.1"/>
    <property type="molecule type" value="Genomic_DNA"/>
</dbReference>
<evidence type="ECO:0000313" key="2">
    <source>
        <dbReference type="EMBL" id="KAJ0219693.1"/>
    </source>
</evidence>
<comment type="caution">
    <text evidence="2">The sequence shown here is derived from an EMBL/GenBank/DDBJ whole genome shotgun (WGS) entry which is preliminary data.</text>
</comment>
<accession>A0A9R1W9I7</accession>
<keyword evidence="1" id="KW-0472">Membrane</keyword>
<feature type="transmembrane region" description="Helical" evidence="1">
    <location>
        <begin position="221"/>
        <end position="247"/>
    </location>
</feature>
<keyword evidence="3" id="KW-1185">Reference proteome</keyword>
<dbReference type="AlphaFoldDB" id="A0A9R1W9I7"/>
<gene>
    <name evidence="2" type="ORF">LSAT_V11C200078670</name>
</gene>
<sequence length="368" mass="43298">MFPSVRGFYALRRNNDTSRMKCWKYVYGEPPSVPSLIWKHFRRQEESSCSLSSSGRSYEELANRLIALEQEVCLNRQRTEVNVEEVNDESKWNNLNFDEPAKFDETVLLMKRLVIPYIYDIIYFINNLKVLDEGRWTRNQFDDDVFYDNEAEKVLDEETIDEGVIIVGTTNHFDDNEATPNGPRLRNPSKFMCTPYTQLHMIPKPKQRAKKKVDVKSTTPILLFLQYSVLLMTFQFCACSLTVLFGYTHNGWLDGARRFEADRYTIMRPNFFVCHVLEDCNNWRAFMSGIATYPRFMVPWWDVDRYIISFIEITFISVYMPIHSYPNHWLFGGLQLDLGRGVFENFESGGTLSKFEAQVAKYLDKIKY</sequence>
<evidence type="ECO:0000256" key="1">
    <source>
        <dbReference type="SAM" id="Phobius"/>
    </source>
</evidence>
<organism evidence="2 3">
    <name type="scientific">Lactuca sativa</name>
    <name type="common">Garden lettuce</name>
    <dbReference type="NCBI Taxonomy" id="4236"/>
    <lineage>
        <taxon>Eukaryota</taxon>
        <taxon>Viridiplantae</taxon>
        <taxon>Streptophyta</taxon>
        <taxon>Embryophyta</taxon>
        <taxon>Tracheophyta</taxon>
        <taxon>Spermatophyta</taxon>
        <taxon>Magnoliopsida</taxon>
        <taxon>eudicotyledons</taxon>
        <taxon>Gunneridae</taxon>
        <taxon>Pentapetalae</taxon>
        <taxon>asterids</taxon>
        <taxon>campanulids</taxon>
        <taxon>Asterales</taxon>
        <taxon>Asteraceae</taxon>
        <taxon>Cichorioideae</taxon>
        <taxon>Cichorieae</taxon>
        <taxon>Lactucinae</taxon>
        <taxon>Lactuca</taxon>
    </lineage>
</organism>
<protein>
    <submittedName>
        <fullName evidence="2">Uncharacterized protein</fullName>
    </submittedName>
</protein>
<keyword evidence="1" id="KW-1133">Transmembrane helix</keyword>
<name>A0A9R1W9I7_LACSA</name>